<evidence type="ECO:0000313" key="4">
    <source>
        <dbReference type="EMBL" id="ASV72828.1"/>
    </source>
</evidence>
<dbReference type="RefSeq" id="WP_095413638.1">
    <property type="nucleotide sequence ID" value="NZ_CP018477.1"/>
</dbReference>
<dbReference type="EMBL" id="CP018477">
    <property type="protein sequence ID" value="ASV72828.1"/>
    <property type="molecule type" value="Genomic_DNA"/>
</dbReference>
<gene>
    <name evidence="4" type="ORF">THTE_0226</name>
</gene>
<dbReference type="Gene3D" id="2.130.10.10">
    <property type="entry name" value="YVTN repeat-like/Quinoprotein amine dehydrogenase"/>
    <property type="match status" value="2"/>
</dbReference>
<dbReference type="InterPro" id="IPR002372">
    <property type="entry name" value="PQQ_rpt_dom"/>
</dbReference>
<organism evidence="4 5">
    <name type="scientific">Thermogutta terrifontis</name>
    <dbReference type="NCBI Taxonomy" id="1331910"/>
    <lineage>
        <taxon>Bacteria</taxon>
        <taxon>Pseudomonadati</taxon>
        <taxon>Planctomycetota</taxon>
        <taxon>Planctomycetia</taxon>
        <taxon>Pirellulales</taxon>
        <taxon>Thermoguttaceae</taxon>
        <taxon>Thermogutta</taxon>
    </lineage>
</organism>
<evidence type="ECO:0000256" key="2">
    <source>
        <dbReference type="SAM" id="SignalP"/>
    </source>
</evidence>
<dbReference type="PROSITE" id="PS51257">
    <property type="entry name" value="PROKAR_LIPOPROTEIN"/>
    <property type="match status" value="1"/>
</dbReference>
<feature type="compositionally biased region" description="Polar residues" evidence="1">
    <location>
        <begin position="52"/>
        <end position="79"/>
    </location>
</feature>
<evidence type="ECO:0000259" key="3">
    <source>
        <dbReference type="Pfam" id="PF13360"/>
    </source>
</evidence>
<reference evidence="4 5" key="1">
    <citation type="journal article" name="Front. Microbiol.">
        <title>Sugar Metabolism of the First Thermophilic Planctomycete Thermogutta terrifontis: Comparative Genomic and Transcriptomic Approaches.</title>
        <authorList>
            <person name="Elcheninov A.G."/>
            <person name="Menzel P."/>
            <person name="Gudbergsdottir S.R."/>
            <person name="Slesarev A.I."/>
            <person name="Kadnikov V.V."/>
            <person name="Krogh A."/>
            <person name="Bonch-Osmolovskaya E.A."/>
            <person name="Peng X."/>
            <person name="Kublanov I.V."/>
        </authorList>
    </citation>
    <scope>NUCLEOTIDE SEQUENCE [LARGE SCALE GENOMIC DNA]</scope>
    <source>
        <strain evidence="4 5">R1</strain>
    </source>
</reference>
<keyword evidence="2" id="KW-0732">Signal</keyword>
<dbReference type="SUPFAM" id="SSF50998">
    <property type="entry name" value="Quinoprotein alcohol dehydrogenase-like"/>
    <property type="match status" value="1"/>
</dbReference>
<dbReference type="Proteomes" id="UP000215086">
    <property type="component" value="Chromosome"/>
</dbReference>
<dbReference type="Pfam" id="PF13360">
    <property type="entry name" value="PQQ_2"/>
    <property type="match status" value="1"/>
</dbReference>
<dbReference type="PANTHER" id="PTHR34512:SF30">
    <property type="entry name" value="OUTER MEMBRANE PROTEIN ASSEMBLY FACTOR BAMB"/>
    <property type="match status" value="1"/>
</dbReference>
<name>A0A286RA41_9BACT</name>
<evidence type="ECO:0000313" key="5">
    <source>
        <dbReference type="Proteomes" id="UP000215086"/>
    </source>
</evidence>
<sequence>MAWRAIVLWIAVLAISISCQARKETPAPKGTAKIEEQLSAQESGPMPGKTSPMLSSGESPAAGPTSTGAAQASQVSQTAPAPGSAKPVSPQVQAFWPRFHGPRGDNLSDDKGLLTEWPADGPPLAWKTEGIGQGYAGVTIADGRIFTAGNIDKDAVVTALDMDGRILWQKPNGPAWTKNYPGARGTPTVDGDRVYHLGASGDLTCFRVEDGSVIWHTNIMERFHAPVPEWGLAESVLVRGKYLYCTPGGPETCIVCLDKMTGETVWQSASAGGDTTGYASIQWAEFEGIPILLTMTAKALVGVHAETGRLLFRHPHETAYDVNAFMPLYANGEVFVSTGYGSGSELVRLKRDGENIAAEQVWVNKDLDNHHGGVILVEGFLYGSSYNGRWCCLDWKTGETRYMDRGIGKGSLTYADGMLYLYSERRTVGLAKATAEKFELVNQFRLPSEERAESWAHPVVCGGRLYLRHGNILFAYDVRKQP</sequence>
<dbReference type="AlphaFoldDB" id="A0A286RA41"/>
<dbReference type="InterPro" id="IPR011047">
    <property type="entry name" value="Quinoprotein_ADH-like_sf"/>
</dbReference>
<proteinExistence type="predicted"/>
<dbReference type="KEGG" id="ttf:THTE_0226"/>
<dbReference type="OrthoDB" id="229752at2"/>
<feature type="region of interest" description="Disordered" evidence="1">
    <location>
        <begin position="37"/>
        <end position="89"/>
    </location>
</feature>
<feature type="signal peptide" evidence="2">
    <location>
        <begin position="1"/>
        <end position="23"/>
    </location>
</feature>
<keyword evidence="5" id="KW-1185">Reference proteome</keyword>
<feature type="domain" description="Pyrrolo-quinoline quinone repeat" evidence="3">
    <location>
        <begin position="153"/>
        <end position="400"/>
    </location>
</feature>
<dbReference type="PANTHER" id="PTHR34512">
    <property type="entry name" value="CELL SURFACE PROTEIN"/>
    <property type="match status" value="1"/>
</dbReference>
<dbReference type="InterPro" id="IPR015943">
    <property type="entry name" value="WD40/YVTN_repeat-like_dom_sf"/>
</dbReference>
<feature type="chain" id="PRO_5012425389" evidence="2">
    <location>
        <begin position="24"/>
        <end position="482"/>
    </location>
</feature>
<evidence type="ECO:0000256" key="1">
    <source>
        <dbReference type="SAM" id="MobiDB-lite"/>
    </source>
</evidence>
<accession>A0A286RA41</accession>
<protein>
    <submittedName>
        <fullName evidence="4">Putative polyvinylalcohol dehydrogenase</fullName>
    </submittedName>
</protein>